<dbReference type="EMBL" id="WNYA01055111">
    <property type="protein sequence ID" value="KAG8535871.1"/>
    <property type="molecule type" value="Genomic_DNA"/>
</dbReference>
<dbReference type="AlphaFoldDB" id="A0AAV6YGP6"/>
<evidence type="ECO:0000313" key="2">
    <source>
        <dbReference type="EMBL" id="KAG8535871.1"/>
    </source>
</evidence>
<feature type="region of interest" description="Disordered" evidence="1">
    <location>
        <begin position="76"/>
        <end position="99"/>
    </location>
</feature>
<evidence type="ECO:0000313" key="3">
    <source>
        <dbReference type="Proteomes" id="UP000824782"/>
    </source>
</evidence>
<accession>A0AAV6YGP6</accession>
<reference evidence="2" key="1">
    <citation type="thesis" date="2020" institute="ProQuest LLC" country="789 East Eisenhower Parkway, Ann Arbor, MI, USA">
        <title>Comparative Genomics and Chromosome Evolution.</title>
        <authorList>
            <person name="Mudd A.B."/>
        </authorList>
    </citation>
    <scope>NUCLEOTIDE SEQUENCE</scope>
    <source>
        <strain evidence="2">237g6f4</strain>
        <tissue evidence="2">Blood</tissue>
    </source>
</reference>
<gene>
    <name evidence="2" type="ORF">GDO81_027575</name>
</gene>
<organism evidence="2 3">
    <name type="scientific">Engystomops pustulosus</name>
    <name type="common">Tungara frog</name>
    <name type="synonym">Physalaemus pustulosus</name>
    <dbReference type="NCBI Taxonomy" id="76066"/>
    <lineage>
        <taxon>Eukaryota</taxon>
        <taxon>Metazoa</taxon>
        <taxon>Chordata</taxon>
        <taxon>Craniata</taxon>
        <taxon>Vertebrata</taxon>
        <taxon>Euteleostomi</taxon>
        <taxon>Amphibia</taxon>
        <taxon>Batrachia</taxon>
        <taxon>Anura</taxon>
        <taxon>Neobatrachia</taxon>
        <taxon>Hyloidea</taxon>
        <taxon>Leptodactylidae</taxon>
        <taxon>Leiuperinae</taxon>
        <taxon>Engystomops</taxon>
    </lineage>
</organism>
<evidence type="ECO:0000256" key="1">
    <source>
        <dbReference type="SAM" id="MobiDB-lite"/>
    </source>
</evidence>
<name>A0AAV6YGP6_ENGPU</name>
<dbReference type="Proteomes" id="UP000824782">
    <property type="component" value="Unassembled WGS sequence"/>
</dbReference>
<protein>
    <submittedName>
        <fullName evidence="2">Uncharacterized protein</fullName>
    </submittedName>
</protein>
<sequence>MCRFPTQVPGVHLLLPGACKCLILRQNLNLKSRAQSESVGSSDGHAPDFYCMKASAIAPKSDCVRHNPQLNICQSGTNPENLGKPDESAICGPLVNKPH</sequence>
<keyword evidence="3" id="KW-1185">Reference proteome</keyword>
<comment type="caution">
    <text evidence="2">The sequence shown here is derived from an EMBL/GenBank/DDBJ whole genome shotgun (WGS) entry which is preliminary data.</text>
</comment>
<proteinExistence type="predicted"/>